<evidence type="ECO:0000313" key="1">
    <source>
        <dbReference type="EMBL" id="CAG8672096.1"/>
    </source>
</evidence>
<reference evidence="1" key="1">
    <citation type="submission" date="2021-06" db="EMBL/GenBank/DDBJ databases">
        <authorList>
            <person name="Kallberg Y."/>
            <person name="Tangrot J."/>
            <person name="Rosling A."/>
        </authorList>
    </citation>
    <scope>NUCLEOTIDE SEQUENCE</scope>
    <source>
        <strain evidence="1">IA702</strain>
    </source>
</reference>
<dbReference type="AlphaFoldDB" id="A0A9N9HDK4"/>
<evidence type="ECO:0000313" key="2">
    <source>
        <dbReference type="Proteomes" id="UP000789572"/>
    </source>
</evidence>
<comment type="caution">
    <text evidence="1">The sequence shown here is derived from an EMBL/GenBank/DDBJ whole genome shotgun (WGS) entry which is preliminary data.</text>
</comment>
<feature type="non-terminal residue" evidence="1">
    <location>
        <position position="1"/>
    </location>
</feature>
<name>A0A9N9HDK4_9GLOM</name>
<protein>
    <submittedName>
        <fullName evidence="1">8850_t:CDS:1</fullName>
    </submittedName>
</protein>
<organism evidence="1 2">
    <name type="scientific">Paraglomus occultum</name>
    <dbReference type="NCBI Taxonomy" id="144539"/>
    <lineage>
        <taxon>Eukaryota</taxon>
        <taxon>Fungi</taxon>
        <taxon>Fungi incertae sedis</taxon>
        <taxon>Mucoromycota</taxon>
        <taxon>Glomeromycotina</taxon>
        <taxon>Glomeromycetes</taxon>
        <taxon>Paraglomerales</taxon>
        <taxon>Paraglomeraceae</taxon>
        <taxon>Paraglomus</taxon>
    </lineage>
</organism>
<sequence length="56" mass="6150">ARSGNGNVPSQLSNALTASNLSPSHYCFSGSRSDHVTDKTREGVHTHDWQLIVTRR</sequence>
<accession>A0A9N9HDK4</accession>
<dbReference type="EMBL" id="CAJVPJ010006930">
    <property type="protein sequence ID" value="CAG8672096.1"/>
    <property type="molecule type" value="Genomic_DNA"/>
</dbReference>
<proteinExistence type="predicted"/>
<keyword evidence="2" id="KW-1185">Reference proteome</keyword>
<dbReference type="Proteomes" id="UP000789572">
    <property type="component" value="Unassembled WGS sequence"/>
</dbReference>
<gene>
    <name evidence="1" type="ORF">POCULU_LOCUS11027</name>
</gene>